<keyword evidence="6 15" id="KW-0812">Transmembrane</keyword>
<feature type="transmembrane region" description="Helical" evidence="16">
    <location>
        <begin position="50"/>
        <end position="71"/>
    </location>
</feature>
<keyword evidence="12 15" id="KW-0186">Copper</keyword>
<dbReference type="EMBL" id="AP017666">
    <property type="protein sequence ID" value="BAV82524.1"/>
    <property type="molecule type" value="Genomic_DNA"/>
</dbReference>
<evidence type="ECO:0000256" key="7">
    <source>
        <dbReference type="ARBA" id="ARBA00022723"/>
    </source>
</evidence>
<evidence type="ECO:0000259" key="18">
    <source>
        <dbReference type="PROSITE" id="PS50999"/>
    </source>
</evidence>
<feature type="domain" description="Cytochrome oxidase subunit II transmembrane region profile" evidence="18">
    <location>
        <begin position="1"/>
        <end position="78"/>
    </location>
</feature>
<proteinExistence type="inferred from homology"/>
<keyword evidence="7 15" id="KW-0479">Metal-binding</keyword>
<dbReference type="InterPro" id="IPR002429">
    <property type="entry name" value="CcO_II-like_C"/>
</dbReference>
<comment type="subcellular location">
    <subcellularLocation>
        <location evidence="1">Membrane</location>
        <topology evidence="1">Multi-pass membrane protein</topology>
    </subcellularLocation>
    <subcellularLocation>
        <location evidence="15">Mitochondrion inner membrane</location>
        <topology evidence="15">Multi-pass membrane protein</topology>
    </subcellularLocation>
</comment>
<dbReference type="InterPro" id="IPR001505">
    <property type="entry name" value="Copper_CuA"/>
</dbReference>
<evidence type="ECO:0000256" key="16">
    <source>
        <dbReference type="SAM" id="Phobius"/>
    </source>
</evidence>
<gene>
    <name evidence="19" type="primary">COX2</name>
</gene>
<comment type="function">
    <text evidence="15">Component of the cytochrome c oxidase, the last enzyme in the mitochondrial electron transport chain which drives oxidative phosphorylation. The respiratory chain contains 3 multisubunit complexes succinate dehydrogenase (complex II, CII), ubiquinol-cytochrome c oxidoreductase (cytochrome b-c1 complex, complex III, CIII) and cytochrome c oxidase (complex IV, CIV), that cooperate to transfer electrons derived from NADH and succinate to molecular oxygen, creating an electrochemical gradient over the inner membrane that drives transmembrane transport and the ATP synthase. Cytochrome c oxidase is the component of the respiratory chain that catalyzes the reduction of oxygen to water. Electrons originating from reduced cytochrome c in the intermembrane space (IMS) are transferred via the dinuclear copper A center (CU(A)) of subunit 2 and heme A of subunit 1 to the active site in subunit 1, a binuclear center (BNC) formed by heme A3 and copper B (CU(B)). The BNC reduces molecular oxygen to 2 water molecules using 4 electrons from cytochrome c in the IMS and 4 protons from the mitochondrial matrix.</text>
</comment>
<evidence type="ECO:0000256" key="1">
    <source>
        <dbReference type="ARBA" id="ARBA00004141"/>
    </source>
</evidence>
<dbReference type="GO" id="GO:0005507">
    <property type="term" value="F:copper ion binding"/>
    <property type="evidence" value="ECO:0007669"/>
    <property type="project" value="InterPro"/>
</dbReference>
<evidence type="ECO:0000256" key="13">
    <source>
        <dbReference type="ARBA" id="ARBA00023136"/>
    </source>
</evidence>
<dbReference type="Gene3D" id="2.60.40.420">
    <property type="entry name" value="Cupredoxins - blue copper proteins"/>
    <property type="match status" value="1"/>
</dbReference>
<evidence type="ECO:0000256" key="14">
    <source>
        <dbReference type="ARBA" id="ARBA00049512"/>
    </source>
</evidence>
<dbReference type="CTD" id="4513"/>
<dbReference type="PRINTS" id="PR01166">
    <property type="entry name" value="CYCOXIDASEII"/>
</dbReference>
<evidence type="ECO:0000256" key="2">
    <source>
        <dbReference type="ARBA" id="ARBA00007866"/>
    </source>
</evidence>
<keyword evidence="5 15" id="KW-0679">Respiratory chain</keyword>
<dbReference type="SUPFAM" id="SSF49503">
    <property type="entry name" value="Cupredoxins"/>
    <property type="match status" value="1"/>
</dbReference>
<evidence type="ECO:0000256" key="5">
    <source>
        <dbReference type="ARBA" id="ARBA00022660"/>
    </source>
</evidence>
<dbReference type="AlphaFoldDB" id="A0A0U3DY14"/>
<protein>
    <recommendedName>
        <fullName evidence="3 15">Cytochrome c oxidase subunit 2</fullName>
    </recommendedName>
</protein>
<dbReference type="PROSITE" id="PS50857">
    <property type="entry name" value="COX2_CUA"/>
    <property type="match status" value="1"/>
</dbReference>
<accession>A0A0U3DY14</accession>
<keyword evidence="13 15" id="KW-0472">Membrane</keyword>
<dbReference type="PANTHER" id="PTHR22888">
    <property type="entry name" value="CYTOCHROME C OXIDASE, SUBUNIT II"/>
    <property type="match status" value="1"/>
</dbReference>
<keyword evidence="9" id="KW-1278">Translocase</keyword>
<dbReference type="GO" id="GO:0004129">
    <property type="term" value="F:cytochrome-c oxidase activity"/>
    <property type="evidence" value="ECO:0007669"/>
    <property type="project" value="UniProtKB-EC"/>
</dbReference>
<evidence type="ECO:0000256" key="10">
    <source>
        <dbReference type="ARBA" id="ARBA00022982"/>
    </source>
</evidence>
<dbReference type="InterPro" id="IPR011759">
    <property type="entry name" value="Cyt_c_oxidase_su2_TM_dom"/>
</dbReference>
<keyword evidence="11 16" id="KW-1133">Transmembrane helix</keyword>
<dbReference type="Gene3D" id="1.10.287.90">
    <property type="match status" value="1"/>
</dbReference>
<keyword evidence="15" id="KW-0999">Mitochondrion inner membrane</keyword>
<keyword evidence="15 19" id="KW-0496">Mitochondrion</keyword>
<evidence type="ECO:0000256" key="3">
    <source>
        <dbReference type="ARBA" id="ARBA00015946"/>
    </source>
</evidence>
<dbReference type="GO" id="GO:0042773">
    <property type="term" value="P:ATP synthesis coupled electron transport"/>
    <property type="evidence" value="ECO:0007669"/>
    <property type="project" value="TreeGrafter"/>
</dbReference>
<comment type="catalytic activity">
    <reaction evidence="14">
        <text>4 Fe(II)-[cytochrome c] + O2 + 8 H(+)(in) = 4 Fe(III)-[cytochrome c] + 2 H2O + 4 H(+)(out)</text>
        <dbReference type="Rhea" id="RHEA:11436"/>
        <dbReference type="Rhea" id="RHEA-COMP:10350"/>
        <dbReference type="Rhea" id="RHEA-COMP:14399"/>
        <dbReference type="ChEBI" id="CHEBI:15377"/>
        <dbReference type="ChEBI" id="CHEBI:15378"/>
        <dbReference type="ChEBI" id="CHEBI:15379"/>
        <dbReference type="ChEBI" id="CHEBI:29033"/>
        <dbReference type="ChEBI" id="CHEBI:29034"/>
        <dbReference type="EC" id="7.1.1.9"/>
    </reaction>
    <physiologicalReaction direction="left-to-right" evidence="14">
        <dbReference type="Rhea" id="RHEA:11437"/>
    </physiologicalReaction>
</comment>
<sequence length="190" mass="21820">MNLFLLYYDIVCYIFAVCVFIVCFVYLMVFWSMKNGGSIMYDSENQIVELVWTSIPTIVVLTLCILNVNFITNDLDSFSSETIKIVGHQWYWEYDTSQGSFESFVQCDNFIVDKPLRLIRGLPYHFIVTSADVIHSFHIPSLNLKMDAIPGRLNNLFFCPELYGTYIGYCAELCGVNHGIMPIVVEVVDN</sequence>
<comment type="similarity">
    <text evidence="2 15">Belongs to the cytochrome c oxidase subunit 2 family.</text>
</comment>
<evidence type="ECO:0000256" key="8">
    <source>
        <dbReference type="ARBA" id="ARBA00022842"/>
    </source>
</evidence>
<evidence type="ECO:0000256" key="11">
    <source>
        <dbReference type="ARBA" id="ARBA00022989"/>
    </source>
</evidence>
<dbReference type="InterPro" id="IPR008972">
    <property type="entry name" value="Cupredoxin"/>
</dbReference>
<geneLocation type="mitochondrion" evidence="19"/>
<dbReference type="InterPro" id="IPR045187">
    <property type="entry name" value="CcO_II"/>
</dbReference>
<evidence type="ECO:0000313" key="20">
    <source>
        <dbReference type="EMBL" id="BAV82524.1"/>
    </source>
</evidence>
<dbReference type="RefSeq" id="YP_009229563.1">
    <property type="nucleotide sequence ID" value="NC_029245.1"/>
</dbReference>
<evidence type="ECO:0000256" key="9">
    <source>
        <dbReference type="ARBA" id="ARBA00022967"/>
    </source>
</evidence>
<organism evidence="19">
    <name type="scientific">Rodentolepis nana</name>
    <name type="common">Dwarf tapeworm</name>
    <name type="synonym">Hymenolepis nana</name>
    <dbReference type="NCBI Taxonomy" id="102285"/>
    <lineage>
        <taxon>Eukaryota</taxon>
        <taxon>Metazoa</taxon>
        <taxon>Spiralia</taxon>
        <taxon>Lophotrochozoa</taxon>
        <taxon>Platyhelminthes</taxon>
        <taxon>Cestoda</taxon>
        <taxon>Eucestoda</taxon>
        <taxon>Cyclophyllidea</taxon>
        <taxon>Hymenolepididae</taxon>
        <taxon>Rodentolepis</taxon>
    </lineage>
</organism>
<dbReference type="GeneID" id="26835166"/>
<evidence type="ECO:0000256" key="15">
    <source>
        <dbReference type="RuleBase" id="RU000457"/>
    </source>
</evidence>
<dbReference type="PROSITE" id="PS00078">
    <property type="entry name" value="COX2"/>
    <property type="match status" value="1"/>
</dbReference>
<name>A0A0U3DY14_RODNA</name>
<dbReference type="Pfam" id="PF00116">
    <property type="entry name" value="COX2"/>
    <property type="match status" value="1"/>
</dbReference>
<dbReference type="PANTHER" id="PTHR22888:SF9">
    <property type="entry name" value="CYTOCHROME C OXIDASE SUBUNIT 2"/>
    <property type="match status" value="1"/>
</dbReference>
<evidence type="ECO:0000256" key="6">
    <source>
        <dbReference type="ARBA" id="ARBA00022692"/>
    </source>
</evidence>
<comment type="cofactor">
    <cofactor evidence="15">
        <name>Cu cation</name>
        <dbReference type="ChEBI" id="CHEBI:23378"/>
    </cofactor>
    <text evidence="15">Binds a copper A center.</text>
</comment>
<keyword evidence="10 15" id="KW-0249">Electron transport</keyword>
<feature type="transmembrane region" description="Helical" evidence="16">
    <location>
        <begin position="6"/>
        <end position="29"/>
    </location>
</feature>
<evidence type="ECO:0000256" key="4">
    <source>
        <dbReference type="ARBA" id="ARBA00022448"/>
    </source>
</evidence>
<evidence type="ECO:0000256" key="12">
    <source>
        <dbReference type="ARBA" id="ARBA00023008"/>
    </source>
</evidence>
<dbReference type="SUPFAM" id="SSF81464">
    <property type="entry name" value="Cytochrome c oxidase subunit II-like, transmembrane region"/>
    <property type="match status" value="1"/>
</dbReference>
<feature type="domain" description="Cytochrome oxidase subunit II copper A binding" evidence="17">
    <location>
        <begin position="78"/>
        <end position="190"/>
    </location>
</feature>
<evidence type="ECO:0000313" key="19">
    <source>
        <dbReference type="EMBL" id="ALT58510.1"/>
    </source>
</evidence>
<dbReference type="GO" id="GO:0005743">
    <property type="term" value="C:mitochondrial inner membrane"/>
    <property type="evidence" value="ECO:0007669"/>
    <property type="project" value="UniProtKB-SubCell"/>
</dbReference>
<dbReference type="Pfam" id="PF02790">
    <property type="entry name" value="COX2_TM"/>
    <property type="match status" value="1"/>
</dbReference>
<keyword evidence="8" id="KW-0460">Magnesium</keyword>
<dbReference type="EMBL" id="KT951722">
    <property type="protein sequence ID" value="ALT58510.1"/>
    <property type="molecule type" value="Genomic_DNA"/>
</dbReference>
<reference evidence="20" key="2">
    <citation type="submission" date="2016-10" db="EMBL/GenBank/DDBJ databases">
        <title>Complete mitochondrial genomes of 50 helminths species.</title>
        <authorList>
            <person name="Kikuchi T."/>
            <person name="Holroyd N."/>
            <person name="Berriman M."/>
        </authorList>
    </citation>
    <scope>NUCLEOTIDE SEQUENCE</scope>
</reference>
<dbReference type="PROSITE" id="PS50999">
    <property type="entry name" value="COX2_TM"/>
    <property type="match status" value="1"/>
</dbReference>
<keyword evidence="4 15" id="KW-0813">Transport</keyword>
<dbReference type="InterPro" id="IPR036257">
    <property type="entry name" value="Cyt_c_oxidase_su2_TM_sf"/>
</dbReference>
<evidence type="ECO:0000259" key="17">
    <source>
        <dbReference type="PROSITE" id="PS50857"/>
    </source>
</evidence>
<reference evidence="19" key="1">
    <citation type="journal article" date="2016" name="Parasitol. Res.">
        <title>The complete mitochondrial genome of the dwarf tapeworm Hymenolepis nana-a neglected zoonotic helminth.</title>
        <authorList>
            <person name="Cheng T."/>
            <person name="Liu G.H."/>
            <person name="Song H.Q."/>
            <person name="Lin R.Q."/>
            <person name="Zhu X.Q."/>
        </authorList>
    </citation>
    <scope>NUCLEOTIDE SEQUENCE</scope>
</reference>